<dbReference type="AlphaFoldDB" id="A0A662YPI8"/>
<dbReference type="FunFam" id="1.10.10.10:FF:000030">
    <property type="entry name" value="Forkhead box protein K2"/>
    <property type="match status" value="1"/>
</dbReference>
<evidence type="ECO:0000256" key="2">
    <source>
        <dbReference type="ARBA" id="ARBA00022794"/>
    </source>
</evidence>
<evidence type="ECO:0000256" key="6">
    <source>
        <dbReference type="ARBA" id="ARBA00023163"/>
    </source>
</evidence>
<feature type="compositionally biased region" description="Polar residues" evidence="10">
    <location>
        <begin position="346"/>
        <end position="355"/>
    </location>
</feature>
<evidence type="ECO:0000256" key="8">
    <source>
        <dbReference type="ARBA" id="ARBA00034770"/>
    </source>
</evidence>
<dbReference type="GO" id="GO:0005634">
    <property type="term" value="C:nucleus"/>
    <property type="evidence" value="ECO:0007669"/>
    <property type="project" value="UniProtKB-SubCell"/>
</dbReference>
<dbReference type="InterPro" id="IPR047513">
    <property type="entry name" value="FOXJ1"/>
</dbReference>
<reference evidence="12 13" key="1">
    <citation type="submission" date="2019-01" db="EMBL/GenBank/DDBJ databases">
        <title>Draft Genome and Complete Hox-Cluster Characterization of the Sterlet Sturgeon (Acipenser ruthenus).</title>
        <authorList>
            <person name="Wei Q."/>
        </authorList>
    </citation>
    <scope>NUCLEOTIDE SEQUENCE [LARGE SCALE GENOMIC DNA]</scope>
    <source>
        <strain evidence="12">WHYD16114868_AA</strain>
        <tissue evidence="12">Blood</tissue>
    </source>
</reference>
<keyword evidence="6" id="KW-0804">Transcription</keyword>
<dbReference type="PANTHER" id="PTHR46805">
    <property type="entry name" value="FORKHEAD BOX PROTEIN J1"/>
    <property type="match status" value="1"/>
</dbReference>
<dbReference type="InterPro" id="IPR047512">
    <property type="entry name" value="FH_FOXJ1"/>
</dbReference>
<comment type="subcellular location">
    <subcellularLocation>
        <location evidence="1 9">Nucleus</location>
    </subcellularLocation>
</comment>
<dbReference type="CDD" id="cd20023">
    <property type="entry name" value="FH_FOXJ1"/>
    <property type="match status" value="1"/>
</dbReference>
<feature type="compositionally biased region" description="Basic residues" evidence="10">
    <location>
        <begin position="1"/>
        <end position="10"/>
    </location>
</feature>
<dbReference type="EMBL" id="SCEB01001107">
    <property type="protein sequence ID" value="RXM97398.1"/>
    <property type="molecule type" value="Genomic_DNA"/>
</dbReference>
<dbReference type="Gene3D" id="1.10.10.10">
    <property type="entry name" value="Winged helix-like DNA-binding domain superfamily/Winged helix DNA-binding domain"/>
    <property type="match status" value="1"/>
</dbReference>
<dbReference type="InterPro" id="IPR018122">
    <property type="entry name" value="TF_fork_head_CS_1"/>
</dbReference>
<keyword evidence="2" id="KW-0970">Cilium biogenesis/degradation</keyword>
<keyword evidence="5" id="KW-0010">Activator</keyword>
<proteinExistence type="inferred from homology"/>
<feature type="DNA-binding region" description="Fork-head" evidence="9">
    <location>
        <begin position="381"/>
        <end position="475"/>
    </location>
</feature>
<keyword evidence="4 9" id="KW-0238">DNA-binding</keyword>
<dbReference type="GO" id="GO:0000981">
    <property type="term" value="F:DNA-binding transcription factor activity, RNA polymerase II-specific"/>
    <property type="evidence" value="ECO:0007669"/>
    <property type="project" value="TreeGrafter"/>
</dbReference>
<dbReference type="InterPro" id="IPR036388">
    <property type="entry name" value="WH-like_DNA-bd_sf"/>
</dbReference>
<dbReference type="PRINTS" id="PR00053">
    <property type="entry name" value="FORKHEAD"/>
</dbReference>
<evidence type="ECO:0000256" key="4">
    <source>
        <dbReference type="ARBA" id="ARBA00023125"/>
    </source>
</evidence>
<dbReference type="PROSITE" id="PS00658">
    <property type="entry name" value="FORK_HEAD_2"/>
    <property type="match status" value="1"/>
</dbReference>
<comment type="similarity">
    <text evidence="8">Belongs to the FOXJ1 family.</text>
</comment>
<keyword evidence="13" id="KW-1185">Reference proteome</keyword>
<dbReference type="InterPro" id="IPR001766">
    <property type="entry name" value="Fork_head_dom"/>
</dbReference>
<comment type="caution">
    <text evidence="12">The sequence shown here is derived from an EMBL/GenBank/DDBJ whole genome shotgun (WGS) entry which is preliminary data.</text>
</comment>
<dbReference type="SMART" id="SM00339">
    <property type="entry name" value="FH"/>
    <property type="match status" value="1"/>
</dbReference>
<organism evidence="12 13">
    <name type="scientific">Acipenser ruthenus</name>
    <name type="common">Sterlet sturgeon</name>
    <dbReference type="NCBI Taxonomy" id="7906"/>
    <lineage>
        <taxon>Eukaryota</taxon>
        <taxon>Metazoa</taxon>
        <taxon>Chordata</taxon>
        <taxon>Craniata</taxon>
        <taxon>Vertebrata</taxon>
        <taxon>Euteleostomi</taxon>
        <taxon>Actinopterygii</taxon>
        <taxon>Chondrostei</taxon>
        <taxon>Acipenseriformes</taxon>
        <taxon>Acipenseridae</taxon>
        <taxon>Acipenser</taxon>
    </lineage>
</organism>
<dbReference type="Proteomes" id="UP000289886">
    <property type="component" value="Unassembled WGS sequence"/>
</dbReference>
<evidence type="ECO:0000256" key="9">
    <source>
        <dbReference type="PROSITE-ProRule" id="PRU00089"/>
    </source>
</evidence>
<feature type="domain" description="Fork-head" evidence="11">
    <location>
        <begin position="381"/>
        <end position="475"/>
    </location>
</feature>
<keyword evidence="3" id="KW-0805">Transcription regulation</keyword>
<dbReference type="PANTHER" id="PTHR46805:SF2">
    <property type="entry name" value="FORKHEAD BOX PROTEIN J1-A"/>
    <property type="match status" value="1"/>
</dbReference>
<name>A0A662YPI8_ACIRT</name>
<keyword evidence="7 9" id="KW-0539">Nucleus</keyword>
<protein>
    <submittedName>
        <fullName evidence="12">Forkhead box protein J1-B</fullName>
    </submittedName>
</protein>
<dbReference type="PROSITE" id="PS00657">
    <property type="entry name" value="FORK_HEAD_1"/>
    <property type="match status" value="1"/>
</dbReference>
<accession>A0A662YPI8</accession>
<evidence type="ECO:0000313" key="12">
    <source>
        <dbReference type="EMBL" id="RXM97398.1"/>
    </source>
</evidence>
<evidence type="ECO:0000256" key="5">
    <source>
        <dbReference type="ARBA" id="ARBA00023159"/>
    </source>
</evidence>
<dbReference type="PROSITE" id="PS50039">
    <property type="entry name" value="FORK_HEAD_3"/>
    <property type="match status" value="1"/>
</dbReference>
<evidence type="ECO:0000256" key="7">
    <source>
        <dbReference type="ARBA" id="ARBA00023242"/>
    </source>
</evidence>
<feature type="region of interest" description="Disordered" evidence="10">
    <location>
        <begin position="1"/>
        <end position="27"/>
    </location>
</feature>
<dbReference type="InterPro" id="IPR036390">
    <property type="entry name" value="WH_DNA-bd_sf"/>
</dbReference>
<feature type="region of interest" description="Disordered" evidence="10">
    <location>
        <begin position="77"/>
        <end position="164"/>
    </location>
</feature>
<evidence type="ECO:0000256" key="3">
    <source>
        <dbReference type="ARBA" id="ARBA00023015"/>
    </source>
</evidence>
<evidence type="ECO:0000259" key="11">
    <source>
        <dbReference type="PROSITE" id="PS50039"/>
    </source>
</evidence>
<feature type="region of interest" description="Disordered" evidence="10">
    <location>
        <begin position="316"/>
        <end position="372"/>
    </location>
</feature>
<dbReference type="GO" id="GO:0060271">
    <property type="term" value="P:cilium assembly"/>
    <property type="evidence" value="ECO:0007669"/>
    <property type="project" value="UniProtKB-ARBA"/>
</dbReference>
<dbReference type="InterPro" id="IPR030456">
    <property type="entry name" value="TF_fork_head_CS_2"/>
</dbReference>
<evidence type="ECO:0000313" key="13">
    <source>
        <dbReference type="Proteomes" id="UP000289886"/>
    </source>
</evidence>
<sequence length="692" mass="75178">MLLRGARRREKVPSQEKWSTSPVSLPAPPEVTVLLAAPPEVAVLSAAPPEVPVLLSAAPPEVPVLLPAVPEGPVQLPASASASGSGGSSASASGSGGSSASTSGSGGSSASASGSGGSSASASGSGGSSASASGSGGSSASASGSGGSSASASGSGEYGASASGSRRLQRQCQWFRRLQRQRQWFRRLQHQRQWFRRVQHQRQLFRRVQSQSQWPVEGLYVHTRGGMWQNEGVERKESPNRIKTCAEMAENWHLSFLEEEAIAAATAALTSVDESSSSSSSVNLDDSLTSLQWLQEFSIINSDGNQHVRTAQPSRDLNGYLEGSEGPSSPLAADPASRGMPHTPGKPTSSASICRTAQHPGLGPQGEPLDEVDYRTNPHIKPPYSYATLICMAMQASKKSKIMLSDIYKWITDNYCYFKHADPTWQNSIRHNLSLNKCFIKVPREKDEPGKGGFWKIDPQYADRLLNGAFKKRRMPPVHINPAFQTRMRQPSLANIADVMTSQLCVSQESQQLLKEFEEVTSDQNWDLSEMGKVGHKRKQPLPKRMMVKAPRRFSSPLLTTEEQKELGSLKGDFDWDAILDSALSSDLSEELEHMPPLSPIPGEVNLTVRGTHIDRPQQWSPLEPGGHIDHILTQTNQGNLDFDEETFLATAFLQNPWEEGRNDFLSNSAVNLDQLFELDDSFSCSRIEAFL</sequence>
<evidence type="ECO:0000256" key="1">
    <source>
        <dbReference type="ARBA" id="ARBA00004123"/>
    </source>
</evidence>
<gene>
    <name evidence="12" type="ORF">EOD39_14481</name>
</gene>
<dbReference type="GO" id="GO:0000978">
    <property type="term" value="F:RNA polymerase II cis-regulatory region sequence-specific DNA binding"/>
    <property type="evidence" value="ECO:0007669"/>
    <property type="project" value="TreeGrafter"/>
</dbReference>
<dbReference type="SUPFAM" id="SSF46785">
    <property type="entry name" value="Winged helix' DNA-binding domain"/>
    <property type="match status" value="1"/>
</dbReference>
<dbReference type="Pfam" id="PF00250">
    <property type="entry name" value="Forkhead"/>
    <property type="match status" value="1"/>
</dbReference>
<evidence type="ECO:0000256" key="10">
    <source>
        <dbReference type="SAM" id="MobiDB-lite"/>
    </source>
</evidence>